<proteinExistence type="predicted"/>
<name>A0A0A8XZR8_ARUDO</name>
<protein>
    <submittedName>
        <fullName evidence="1">Uncharacterized protein</fullName>
    </submittedName>
</protein>
<organism evidence="1">
    <name type="scientific">Arundo donax</name>
    <name type="common">Giant reed</name>
    <name type="synonym">Donax arundinaceus</name>
    <dbReference type="NCBI Taxonomy" id="35708"/>
    <lineage>
        <taxon>Eukaryota</taxon>
        <taxon>Viridiplantae</taxon>
        <taxon>Streptophyta</taxon>
        <taxon>Embryophyta</taxon>
        <taxon>Tracheophyta</taxon>
        <taxon>Spermatophyta</taxon>
        <taxon>Magnoliopsida</taxon>
        <taxon>Liliopsida</taxon>
        <taxon>Poales</taxon>
        <taxon>Poaceae</taxon>
        <taxon>PACMAD clade</taxon>
        <taxon>Arundinoideae</taxon>
        <taxon>Arundineae</taxon>
        <taxon>Arundo</taxon>
    </lineage>
</organism>
<reference evidence="1" key="1">
    <citation type="submission" date="2014-09" db="EMBL/GenBank/DDBJ databases">
        <authorList>
            <person name="Magalhaes I.L.F."/>
            <person name="Oliveira U."/>
            <person name="Santos F.R."/>
            <person name="Vidigal T.H.D.A."/>
            <person name="Brescovit A.D."/>
            <person name="Santos A.J."/>
        </authorList>
    </citation>
    <scope>NUCLEOTIDE SEQUENCE</scope>
    <source>
        <tissue evidence="1">Shoot tissue taken approximately 20 cm above the soil surface</tissue>
    </source>
</reference>
<dbReference type="EMBL" id="GBRH01278514">
    <property type="protein sequence ID" value="JAD19381.1"/>
    <property type="molecule type" value="Transcribed_RNA"/>
</dbReference>
<sequence length="42" mass="4362">MGPGSLVTLPPFALMSSTVFATSSTVIPKWPNPAPISYLSTP</sequence>
<dbReference type="AlphaFoldDB" id="A0A0A8XZR8"/>
<reference evidence="1" key="2">
    <citation type="journal article" date="2015" name="Data Brief">
        <title>Shoot transcriptome of the giant reed, Arundo donax.</title>
        <authorList>
            <person name="Barrero R.A."/>
            <person name="Guerrero F.D."/>
            <person name="Moolhuijzen P."/>
            <person name="Goolsby J.A."/>
            <person name="Tidwell J."/>
            <person name="Bellgard S.E."/>
            <person name="Bellgard M.I."/>
        </authorList>
    </citation>
    <scope>NUCLEOTIDE SEQUENCE</scope>
    <source>
        <tissue evidence="1">Shoot tissue taken approximately 20 cm above the soil surface</tissue>
    </source>
</reference>
<evidence type="ECO:0000313" key="1">
    <source>
        <dbReference type="EMBL" id="JAD19381.1"/>
    </source>
</evidence>
<accession>A0A0A8XZR8</accession>